<sequence length="97" mass="11186">CKIYLRVFFAHNKLGAAFYDSSSAIIYFIPDVEETSRFDITQQILTDIQPSMVICSAKTSDEYYKVLNDHLNIQTIDANNTKLQLVPQAYFRKISIE</sequence>
<evidence type="ECO:0000313" key="2">
    <source>
        <dbReference type="Proteomes" id="UP000663868"/>
    </source>
</evidence>
<comment type="caution">
    <text evidence="1">The sequence shown here is derived from an EMBL/GenBank/DDBJ whole genome shotgun (WGS) entry which is preliminary data.</text>
</comment>
<feature type="non-terminal residue" evidence="1">
    <location>
        <position position="1"/>
    </location>
</feature>
<evidence type="ECO:0000313" key="1">
    <source>
        <dbReference type="EMBL" id="CAF4414290.1"/>
    </source>
</evidence>
<organism evidence="1 2">
    <name type="scientific">Adineta steineri</name>
    <dbReference type="NCBI Taxonomy" id="433720"/>
    <lineage>
        <taxon>Eukaryota</taxon>
        <taxon>Metazoa</taxon>
        <taxon>Spiralia</taxon>
        <taxon>Gnathifera</taxon>
        <taxon>Rotifera</taxon>
        <taxon>Eurotatoria</taxon>
        <taxon>Bdelloidea</taxon>
        <taxon>Adinetida</taxon>
        <taxon>Adinetidae</taxon>
        <taxon>Adineta</taxon>
    </lineage>
</organism>
<proteinExistence type="predicted"/>
<dbReference type="AlphaFoldDB" id="A0A820PVI6"/>
<gene>
    <name evidence="1" type="ORF">KXQ929_LOCUS51785</name>
</gene>
<accession>A0A820PVI6</accession>
<protein>
    <recommendedName>
        <fullName evidence="3">MutS-like protein</fullName>
    </recommendedName>
</protein>
<reference evidence="1" key="1">
    <citation type="submission" date="2021-02" db="EMBL/GenBank/DDBJ databases">
        <authorList>
            <person name="Nowell W R."/>
        </authorList>
    </citation>
    <scope>NUCLEOTIDE SEQUENCE</scope>
</reference>
<evidence type="ECO:0008006" key="3">
    <source>
        <dbReference type="Google" id="ProtNLM"/>
    </source>
</evidence>
<name>A0A820PVI6_9BILA</name>
<dbReference type="EMBL" id="CAJOBB010026229">
    <property type="protein sequence ID" value="CAF4414290.1"/>
    <property type="molecule type" value="Genomic_DNA"/>
</dbReference>
<dbReference type="Proteomes" id="UP000663868">
    <property type="component" value="Unassembled WGS sequence"/>
</dbReference>